<evidence type="ECO:0000313" key="2">
    <source>
        <dbReference type="Proteomes" id="UP000033067"/>
    </source>
</evidence>
<name>A0A0E3UMP8_9GAMM</name>
<proteinExistence type="predicted"/>
<sequence length="183" mass="19958">MAVARAQRRQAEIFRQAVLLAVLVAVAAVAAPLLAQPDTPERERTGTPQAVGAVHTVRTIPEACTRLEGVFTGDRAQPYRLDAVRTAPACQPRARYVDFAEAAPSESQGWVLKDAIRIPDASCPSRQAVVRVWHQPVEQTLERDGQGQVRIYLQDAQKQAAAGDMRPLPQFGAQLEVEGTPCR</sequence>
<evidence type="ECO:0000313" key="1">
    <source>
        <dbReference type="EMBL" id="AKC86235.1"/>
    </source>
</evidence>
<organism evidence="1 2">
    <name type="scientific">Pseudoxanthomonas suwonensis</name>
    <dbReference type="NCBI Taxonomy" id="314722"/>
    <lineage>
        <taxon>Bacteria</taxon>
        <taxon>Pseudomonadati</taxon>
        <taxon>Pseudomonadota</taxon>
        <taxon>Gammaproteobacteria</taxon>
        <taxon>Lysobacterales</taxon>
        <taxon>Lysobacteraceae</taxon>
        <taxon>Pseudoxanthomonas</taxon>
    </lineage>
</organism>
<dbReference type="Proteomes" id="UP000033067">
    <property type="component" value="Chromosome"/>
</dbReference>
<dbReference type="AlphaFoldDB" id="A0A0E3UMP8"/>
<reference evidence="1 2" key="1">
    <citation type="journal article" date="2015" name="Genome Announc.">
        <title>Complete Genome Sequence of Pseudoxanthomonas suwonensis Strain J1, a Cellulose-Degrading Bacterium Isolated from Leaf- and Wood-Enriched Soil.</title>
        <authorList>
            <person name="Hou L."/>
            <person name="Jiang J."/>
            <person name="Xu Z."/>
            <person name="Zhou Y."/>
            <person name="Leung F.C."/>
        </authorList>
    </citation>
    <scope>NUCLEOTIDE SEQUENCE [LARGE SCALE GENOMIC DNA]</scope>
    <source>
        <strain evidence="1 2">J1</strain>
    </source>
</reference>
<gene>
    <name evidence="1" type="ORF">WQ53_05040</name>
</gene>
<dbReference type="EMBL" id="CP011144">
    <property type="protein sequence ID" value="AKC86235.1"/>
    <property type="molecule type" value="Genomic_DNA"/>
</dbReference>
<dbReference type="PATRIC" id="fig|314722.6.peg.1059"/>
<dbReference type="RefSeq" id="WP_052631026.1">
    <property type="nucleotide sequence ID" value="NZ_CP011144.1"/>
</dbReference>
<dbReference type="KEGG" id="psuw:WQ53_05040"/>
<keyword evidence="2" id="KW-1185">Reference proteome</keyword>
<accession>A0A0E3UMP8</accession>
<protein>
    <submittedName>
        <fullName evidence="1">Uncharacterized protein</fullName>
    </submittedName>
</protein>